<reference evidence="1 2" key="1">
    <citation type="submission" date="2019-10" db="EMBL/GenBank/DDBJ databases">
        <title>Whole genome shotgun sequence of Acrocarpospora macrocephala NBRC 16266.</title>
        <authorList>
            <person name="Ichikawa N."/>
            <person name="Kimura A."/>
            <person name="Kitahashi Y."/>
            <person name="Komaki H."/>
            <person name="Oguchi A."/>
        </authorList>
    </citation>
    <scope>NUCLEOTIDE SEQUENCE [LARGE SCALE GENOMIC DNA]</scope>
    <source>
        <strain evidence="1 2">NBRC 16266</strain>
    </source>
</reference>
<protein>
    <recommendedName>
        <fullName evidence="3">DUF3052 domain-containing protein</fullName>
    </recommendedName>
</protein>
<dbReference type="AlphaFoldDB" id="A0A5M3WWT0"/>
<evidence type="ECO:0008006" key="3">
    <source>
        <dbReference type="Google" id="ProtNLM"/>
    </source>
</evidence>
<gene>
    <name evidence="1" type="ORF">Amac_075240</name>
</gene>
<dbReference type="OrthoDB" id="9800461at2"/>
<evidence type="ECO:0000313" key="1">
    <source>
        <dbReference type="EMBL" id="GES13927.1"/>
    </source>
</evidence>
<name>A0A5M3WWT0_9ACTN</name>
<evidence type="ECO:0000313" key="2">
    <source>
        <dbReference type="Proteomes" id="UP000331127"/>
    </source>
</evidence>
<proteinExistence type="predicted"/>
<sequence>MSGYSGTPLPKKLGIKPAHRVLLLDAPDTLAADGVLGDAADDGAAEPYDVILLFCLDQAALHAGFPPAAARLAKNGGLWVCWPKKSSGVPTDLSENPIRDYGLARELVDNKVCAVDATWSGLRFVYRLADR</sequence>
<keyword evidence="2" id="KW-1185">Reference proteome</keyword>
<organism evidence="1 2">
    <name type="scientific">Acrocarpospora macrocephala</name>
    <dbReference type="NCBI Taxonomy" id="150177"/>
    <lineage>
        <taxon>Bacteria</taxon>
        <taxon>Bacillati</taxon>
        <taxon>Actinomycetota</taxon>
        <taxon>Actinomycetes</taxon>
        <taxon>Streptosporangiales</taxon>
        <taxon>Streptosporangiaceae</taxon>
        <taxon>Acrocarpospora</taxon>
    </lineage>
</organism>
<dbReference type="Proteomes" id="UP000331127">
    <property type="component" value="Unassembled WGS sequence"/>
</dbReference>
<comment type="caution">
    <text evidence="1">The sequence shown here is derived from an EMBL/GenBank/DDBJ whole genome shotgun (WGS) entry which is preliminary data.</text>
</comment>
<dbReference type="EMBL" id="BLAE01000052">
    <property type="protein sequence ID" value="GES13927.1"/>
    <property type="molecule type" value="Genomic_DNA"/>
</dbReference>
<accession>A0A5M3WWT0</accession>